<feature type="chain" id="PRO_5034206946" evidence="10">
    <location>
        <begin position="29"/>
        <end position="210"/>
    </location>
</feature>
<dbReference type="SMART" id="SM00131">
    <property type="entry name" value="KU"/>
    <property type="match status" value="3"/>
</dbReference>
<dbReference type="PROSITE" id="PS00280">
    <property type="entry name" value="BPTI_KUNITZ_1"/>
    <property type="match status" value="3"/>
</dbReference>
<keyword evidence="8" id="KW-1015">Disulfide bond</keyword>
<evidence type="ECO:0000256" key="9">
    <source>
        <dbReference type="ARBA" id="ARBA00023180"/>
    </source>
</evidence>
<keyword evidence="9" id="KW-0325">Glycoprotein</keyword>
<dbReference type="GO" id="GO:0007596">
    <property type="term" value="P:blood coagulation"/>
    <property type="evidence" value="ECO:0007669"/>
    <property type="project" value="UniProtKB-KW"/>
</dbReference>
<evidence type="ECO:0000256" key="8">
    <source>
        <dbReference type="ARBA" id="ARBA00023157"/>
    </source>
</evidence>
<dbReference type="FunFam" id="4.10.410.10:FF:000004">
    <property type="entry name" value="Tissue factor pathway inhibitor"/>
    <property type="match status" value="1"/>
</dbReference>
<evidence type="ECO:0000256" key="10">
    <source>
        <dbReference type="SAM" id="SignalP"/>
    </source>
</evidence>
<evidence type="ECO:0000256" key="2">
    <source>
        <dbReference type="ARBA" id="ARBA00022525"/>
    </source>
</evidence>
<proteinExistence type="predicted"/>
<evidence type="ECO:0000256" key="4">
    <source>
        <dbReference type="ARBA" id="ARBA00022696"/>
    </source>
</evidence>
<feature type="domain" description="BPTI/Kunitz inhibitor" evidence="11">
    <location>
        <begin position="157"/>
        <end position="207"/>
    </location>
</feature>
<dbReference type="CDD" id="cd00109">
    <property type="entry name" value="Kunitz-type"/>
    <property type="match status" value="1"/>
</dbReference>
<keyword evidence="10" id="KW-0732">Signal</keyword>
<dbReference type="InterPro" id="IPR002223">
    <property type="entry name" value="Kunitz_BPTI"/>
</dbReference>
<dbReference type="PANTHER" id="PTHR10083">
    <property type="entry name" value="KUNITZ-TYPE PROTEASE INHIBITOR-RELATED"/>
    <property type="match status" value="1"/>
</dbReference>
<feature type="domain" description="BPTI/Kunitz inhibitor" evidence="11">
    <location>
        <begin position="37"/>
        <end position="87"/>
    </location>
</feature>
<keyword evidence="3" id="KW-0646">Protease inhibitor</keyword>
<dbReference type="Pfam" id="PF00014">
    <property type="entry name" value="Kunitz_BPTI"/>
    <property type="match status" value="3"/>
</dbReference>
<dbReference type="InterPro" id="IPR036880">
    <property type="entry name" value="Kunitz_BPTI_sf"/>
</dbReference>
<reference evidence="12" key="2">
    <citation type="submission" date="2025-09" db="UniProtKB">
        <authorList>
            <consortium name="Ensembl"/>
        </authorList>
    </citation>
    <scope>IDENTIFICATION</scope>
</reference>
<dbReference type="InterPro" id="IPR020901">
    <property type="entry name" value="Prtase_inh_Kunz-CS"/>
</dbReference>
<dbReference type="InterPro" id="IPR050098">
    <property type="entry name" value="TFPI/VKTCI-like"/>
</dbReference>
<dbReference type="AlphaFoldDB" id="A0A8C4X1L0"/>
<name>A0A8C4X1L0_EPTBU</name>
<dbReference type="OMA" id="REEYFFN"/>
<keyword evidence="4" id="KW-0356">Hemostasis</keyword>
<feature type="domain" description="BPTI/Kunitz inhibitor" evidence="11">
    <location>
        <begin position="97"/>
        <end position="147"/>
    </location>
</feature>
<dbReference type="SUPFAM" id="SSF57362">
    <property type="entry name" value="BPTI-like"/>
    <property type="match status" value="3"/>
</dbReference>
<evidence type="ECO:0000256" key="5">
    <source>
        <dbReference type="ARBA" id="ARBA00022737"/>
    </source>
</evidence>
<dbReference type="PIRSF" id="PIRSF001620">
    <property type="entry name" value="TFPI"/>
    <property type="match status" value="1"/>
</dbReference>
<keyword evidence="2" id="KW-0964">Secreted</keyword>
<dbReference type="Gene3D" id="4.10.410.10">
    <property type="entry name" value="Pancreatic trypsin inhibitor Kunitz domain"/>
    <property type="match status" value="3"/>
</dbReference>
<organism evidence="12 13">
    <name type="scientific">Eptatretus burgeri</name>
    <name type="common">Inshore hagfish</name>
    <dbReference type="NCBI Taxonomy" id="7764"/>
    <lineage>
        <taxon>Eukaryota</taxon>
        <taxon>Metazoa</taxon>
        <taxon>Chordata</taxon>
        <taxon>Craniata</taxon>
        <taxon>Vertebrata</taxon>
        <taxon>Cyclostomata</taxon>
        <taxon>Myxini</taxon>
        <taxon>Myxiniformes</taxon>
        <taxon>Myxinidae</taxon>
        <taxon>Eptatretinae</taxon>
        <taxon>Eptatretus</taxon>
    </lineage>
</organism>
<dbReference type="InterPro" id="IPR008296">
    <property type="entry name" value="TFPI-like"/>
</dbReference>
<reference evidence="12" key="1">
    <citation type="submission" date="2025-08" db="UniProtKB">
        <authorList>
            <consortium name="Ensembl"/>
        </authorList>
    </citation>
    <scope>IDENTIFICATION</scope>
</reference>
<dbReference type="Proteomes" id="UP000694388">
    <property type="component" value="Unplaced"/>
</dbReference>
<keyword evidence="6" id="KW-0722">Serine protease inhibitor</keyword>
<dbReference type="GO" id="GO:0004867">
    <property type="term" value="F:serine-type endopeptidase inhibitor activity"/>
    <property type="evidence" value="ECO:0007669"/>
    <property type="project" value="UniProtKB-KW"/>
</dbReference>
<dbReference type="PRINTS" id="PR00759">
    <property type="entry name" value="BASICPTASE"/>
</dbReference>
<keyword evidence="5" id="KW-0677">Repeat</keyword>
<evidence type="ECO:0000313" key="12">
    <source>
        <dbReference type="Ensembl" id="ENSEBUP00000026741.1"/>
    </source>
</evidence>
<dbReference type="PANTHER" id="PTHR10083:SF328">
    <property type="entry name" value="TISSUE FACTOR PATHWAY INHIBITOR"/>
    <property type="match status" value="1"/>
</dbReference>
<evidence type="ECO:0000313" key="13">
    <source>
        <dbReference type="Proteomes" id="UP000694388"/>
    </source>
</evidence>
<evidence type="ECO:0000256" key="6">
    <source>
        <dbReference type="ARBA" id="ARBA00022900"/>
    </source>
</evidence>
<dbReference type="PROSITE" id="PS50279">
    <property type="entry name" value="BPTI_KUNITZ_2"/>
    <property type="match status" value="3"/>
</dbReference>
<accession>A0A8C4X1L0</accession>
<keyword evidence="7" id="KW-0094">Blood coagulation</keyword>
<feature type="signal peptide" evidence="10">
    <location>
        <begin position="1"/>
        <end position="28"/>
    </location>
</feature>
<dbReference type="FunFam" id="4.10.410.10:FF:000011">
    <property type="entry name" value="Tissue factor pathway inhibitor"/>
    <property type="match status" value="1"/>
</dbReference>
<evidence type="ECO:0000256" key="3">
    <source>
        <dbReference type="ARBA" id="ARBA00022690"/>
    </source>
</evidence>
<evidence type="ECO:0000256" key="1">
    <source>
        <dbReference type="ARBA" id="ARBA00004613"/>
    </source>
</evidence>
<evidence type="ECO:0000256" key="7">
    <source>
        <dbReference type="ARBA" id="ARBA00023084"/>
    </source>
</evidence>
<dbReference type="GeneTree" id="ENSGT00940000159917"/>
<comment type="subcellular location">
    <subcellularLocation>
        <location evidence="1">Secreted</location>
    </subcellularLocation>
</comment>
<keyword evidence="13" id="KW-1185">Reference proteome</keyword>
<evidence type="ECO:0000259" key="11">
    <source>
        <dbReference type="PROSITE" id="PS50279"/>
    </source>
</evidence>
<dbReference type="GO" id="GO:0005615">
    <property type="term" value="C:extracellular space"/>
    <property type="evidence" value="ECO:0007669"/>
    <property type="project" value="TreeGrafter"/>
</dbReference>
<dbReference type="Ensembl" id="ENSEBUT00000027317.1">
    <property type="protein sequence ID" value="ENSEBUP00000026741.1"/>
    <property type="gene ID" value="ENSEBUG00000016469.1"/>
</dbReference>
<protein>
    <submittedName>
        <fullName evidence="12">Tissue factor pathway inhibitor 2</fullName>
    </submittedName>
</protein>
<sequence>MESGIIATSPRSLFVLFVLLVPCWTRYAAENRARTLCTQTRDPGPCRADITSYYFNRLSMRCEEFSYGGCEGNDNNFETFRECKNTCRHFKKVPRVCREDAESGPCRGSLHQYFYNMSSGLCEEFIYGGCFGNENRFQTFRQCKKTCLKKSETPSFCEQSAQRGNCLGSFERFYFDPSLKICRPFTYSGCGGNDNNFATVETCLRECNKV</sequence>